<keyword evidence="1" id="KW-0732">Signal</keyword>
<comment type="caution">
    <text evidence="3">The sequence shown here is derived from an EMBL/GenBank/DDBJ whole genome shotgun (WGS) entry which is preliminary data.</text>
</comment>
<accession>A0A3A1XZN6</accession>
<evidence type="ECO:0000313" key="3">
    <source>
        <dbReference type="EMBL" id="RIY31463.1"/>
    </source>
</evidence>
<evidence type="ECO:0000313" key="4">
    <source>
        <dbReference type="Proteomes" id="UP000266258"/>
    </source>
</evidence>
<dbReference type="OrthoDB" id="9812754at2"/>
<keyword evidence="4" id="KW-1185">Reference proteome</keyword>
<proteinExistence type="predicted"/>
<protein>
    <recommendedName>
        <fullName evidence="2">ABM domain-containing protein</fullName>
    </recommendedName>
</protein>
<gene>
    <name evidence="3" type="ORF">CJP74_07260</name>
</gene>
<dbReference type="AlphaFoldDB" id="A0A3A1XZN6"/>
<evidence type="ECO:0000259" key="2">
    <source>
        <dbReference type="PROSITE" id="PS51725"/>
    </source>
</evidence>
<dbReference type="InterPro" id="IPR011008">
    <property type="entry name" value="Dimeric_a/b-barrel"/>
</dbReference>
<sequence>MLMNYMRKLAVSGLMALAVVANVDANTSKKNTPSYITSRPVVQVFTIQVDPEKNEAFTTATQDKITASLNAEKGTLAMFSLKGEGDLAYVVEVYANPEDYQTHLEGQAQQTYNEQTQELVENVQALRLAPQYVFDRKFTPSEQTLVKFERVSVKTEYLTDYRELVLQELQQAVRNEPGIYAVYAANRMESPSEWLFITVYADNQAFEKHGQQDYYLNYLEQSQEMLNSREEVPVTVSLLMSKGKMRYNSLNDKTEFLDNPRQ</sequence>
<reference evidence="3 4" key="1">
    <citation type="submission" date="2017-08" db="EMBL/GenBank/DDBJ databases">
        <title>Reclassification of Bisgaard taxon 37 and 44.</title>
        <authorList>
            <person name="Christensen H."/>
        </authorList>
    </citation>
    <scope>NUCLEOTIDE SEQUENCE [LARGE SCALE GENOMIC DNA]</scope>
    <source>
        <strain evidence="3 4">B96_4</strain>
    </source>
</reference>
<dbReference type="RefSeq" id="WP_119497773.1">
    <property type="nucleotide sequence ID" value="NZ_NRJH01000067.1"/>
</dbReference>
<organism evidence="3 4">
    <name type="scientific">Psittacicella melopsittaci</name>
    <dbReference type="NCBI Taxonomy" id="2028576"/>
    <lineage>
        <taxon>Bacteria</taxon>
        <taxon>Pseudomonadati</taxon>
        <taxon>Pseudomonadota</taxon>
        <taxon>Gammaproteobacteria</taxon>
        <taxon>Pasteurellales</taxon>
        <taxon>Psittacicellaceae</taxon>
        <taxon>Psittacicella</taxon>
    </lineage>
</organism>
<dbReference type="PANTHER" id="PTHR33336">
    <property type="entry name" value="QUINOL MONOOXYGENASE YGIN-RELATED"/>
    <property type="match status" value="1"/>
</dbReference>
<dbReference type="Gene3D" id="3.30.70.100">
    <property type="match status" value="1"/>
</dbReference>
<name>A0A3A1XZN6_9GAMM</name>
<evidence type="ECO:0000256" key="1">
    <source>
        <dbReference type="SAM" id="SignalP"/>
    </source>
</evidence>
<dbReference type="PROSITE" id="PS51725">
    <property type="entry name" value="ABM"/>
    <property type="match status" value="1"/>
</dbReference>
<feature type="chain" id="PRO_5017258082" description="ABM domain-containing protein" evidence="1">
    <location>
        <begin position="26"/>
        <end position="262"/>
    </location>
</feature>
<feature type="signal peptide" evidence="1">
    <location>
        <begin position="1"/>
        <end position="25"/>
    </location>
</feature>
<feature type="domain" description="ABM" evidence="2">
    <location>
        <begin position="145"/>
        <end position="234"/>
    </location>
</feature>
<dbReference type="SUPFAM" id="SSF54909">
    <property type="entry name" value="Dimeric alpha+beta barrel"/>
    <property type="match status" value="2"/>
</dbReference>
<dbReference type="InterPro" id="IPR050744">
    <property type="entry name" value="AI-2_Isomerase_LsrG"/>
</dbReference>
<dbReference type="Proteomes" id="UP000266258">
    <property type="component" value="Unassembled WGS sequence"/>
</dbReference>
<dbReference type="Pfam" id="PF03992">
    <property type="entry name" value="ABM"/>
    <property type="match status" value="2"/>
</dbReference>
<dbReference type="EMBL" id="NRJH01000067">
    <property type="protein sequence ID" value="RIY31463.1"/>
    <property type="molecule type" value="Genomic_DNA"/>
</dbReference>
<dbReference type="PANTHER" id="PTHR33336:SF3">
    <property type="entry name" value="ABM DOMAIN-CONTAINING PROTEIN"/>
    <property type="match status" value="1"/>
</dbReference>
<dbReference type="InterPro" id="IPR007138">
    <property type="entry name" value="ABM_dom"/>
</dbReference>
<dbReference type="GO" id="GO:0003824">
    <property type="term" value="F:catalytic activity"/>
    <property type="evidence" value="ECO:0007669"/>
    <property type="project" value="TreeGrafter"/>
</dbReference>